<dbReference type="SUPFAM" id="SSF69593">
    <property type="entry name" value="Glycerol-3-phosphate (1)-acyltransferase"/>
    <property type="match status" value="1"/>
</dbReference>
<keyword evidence="2 5" id="KW-0808">Transferase</keyword>
<keyword evidence="6" id="KW-1185">Reference proteome</keyword>
<dbReference type="InterPro" id="IPR002123">
    <property type="entry name" value="Plipid/glycerol_acylTrfase"/>
</dbReference>
<reference evidence="5 6" key="1">
    <citation type="submission" date="2018-01" db="EMBL/GenBank/DDBJ databases">
        <title>Saezia sanguinis gen. nov., sp. nov., in the order Burkholderiales isolated from human blood.</title>
        <authorList>
            <person name="Medina-Pascual M.J."/>
            <person name="Valdezate S."/>
            <person name="Monzon S."/>
            <person name="Cuesta I."/>
            <person name="Carrasco G."/>
            <person name="Villalon P."/>
            <person name="Saez-Nieto J.A."/>
        </authorList>
    </citation>
    <scope>NUCLEOTIDE SEQUENCE [LARGE SCALE GENOMIC DNA]</scope>
    <source>
        <strain evidence="5 6">CNM695-12</strain>
    </source>
</reference>
<name>A0A433SEM0_9BURK</name>
<evidence type="ECO:0000313" key="5">
    <source>
        <dbReference type="EMBL" id="RUS67180.1"/>
    </source>
</evidence>
<dbReference type="EC" id="2.3.1.51" evidence="5"/>
<dbReference type="Proteomes" id="UP000286947">
    <property type="component" value="Unassembled WGS sequence"/>
</dbReference>
<dbReference type="CDD" id="cd07989">
    <property type="entry name" value="LPLAT_AGPAT-like"/>
    <property type="match status" value="1"/>
</dbReference>
<gene>
    <name evidence="5" type="primary">plsC_1</name>
    <name evidence="5" type="ORF">CUZ56_01121</name>
</gene>
<organism evidence="5 6">
    <name type="scientific">Saezia sanguinis</name>
    <dbReference type="NCBI Taxonomy" id="1965230"/>
    <lineage>
        <taxon>Bacteria</taxon>
        <taxon>Pseudomonadati</taxon>
        <taxon>Pseudomonadota</taxon>
        <taxon>Betaproteobacteria</taxon>
        <taxon>Burkholderiales</taxon>
        <taxon>Saeziaceae</taxon>
        <taxon>Saezia</taxon>
    </lineage>
</organism>
<sequence>MAFERLVGATICGFVKLITGARVIWQDNAPEERQRIYFANHRSHADIVLLWSALPPAIRYRSRPVAGADYWQTNKFKQYLAGQVFQSVLIDRNRSETSPNPVEQMVTALSEGSSLIIFPEGTRNLDEGVKPFKSGIYHLAKAHPEVELVPVWLENMGRVMPKGEIVPVPLICTLIFGPAMHLQPQETKEEFLERARNALLNLQPSKEKEEEL</sequence>
<dbReference type="OrthoDB" id="9808424at2"/>
<comment type="pathway">
    <text evidence="1">Lipid metabolism.</text>
</comment>
<evidence type="ECO:0000313" key="6">
    <source>
        <dbReference type="Proteomes" id="UP000286947"/>
    </source>
</evidence>
<dbReference type="EMBL" id="PQSP01000002">
    <property type="protein sequence ID" value="RUS67180.1"/>
    <property type="molecule type" value="Genomic_DNA"/>
</dbReference>
<evidence type="ECO:0000256" key="1">
    <source>
        <dbReference type="ARBA" id="ARBA00005189"/>
    </source>
</evidence>
<dbReference type="PANTHER" id="PTHR10434:SF11">
    <property type="entry name" value="1-ACYL-SN-GLYCEROL-3-PHOSPHATE ACYLTRANSFERASE"/>
    <property type="match status" value="1"/>
</dbReference>
<protein>
    <submittedName>
        <fullName evidence="5">1-acyl-sn-glycerol-3-phosphate acyltransferase</fullName>
        <ecNumber evidence="5">2.3.1.51</ecNumber>
    </submittedName>
</protein>
<dbReference type="AlphaFoldDB" id="A0A433SEM0"/>
<dbReference type="PANTHER" id="PTHR10434">
    <property type="entry name" value="1-ACYL-SN-GLYCEROL-3-PHOSPHATE ACYLTRANSFERASE"/>
    <property type="match status" value="1"/>
</dbReference>
<dbReference type="GO" id="GO:0003841">
    <property type="term" value="F:1-acylglycerol-3-phosphate O-acyltransferase activity"/>
    <property type="evidence" value="ECO:0007669"/>
    <property type="project" value="UniProtKB-EC"/>
</dbReference>
<proteinExistence type="predicted"/>
<dbReference type="Pfam" id="PF01553">
    <property type="entry name" value="Acyltransferase"/>
    <property type="match status" value="1"/>
</dbReference>
<evidence type="ECO:0000256" key="2">
    <source>
        <dbReference type="ARBA" id="ARBA00022679"/>
    </source>
</evidence>
<comment type="caution">
    <text evidence="5">The sequence shown here is derived from an EMBL/GenBank/DDBJ whole genome shotgun (WGS) entry which is preliminary data.</text>
</comment>
<dbReference type="SMART" id="SM00563">
    <property type="entry name" value="PlsC"/>
    <property type="match status" value="1"/>
</dbReference>
<accession>A0A433SEM0</accession>
<evidence type="ECO:0000256" key="3">
    <source>
        <dbReference type="ARBA" id="ARBA00023315"/>
    </source>
</evidence>
<evidence type="ECO:0000259" key="4">
    <source>
        <dbReference type="SMART" id="SM00563"/>
    </source>
</evidence>
<dbReference type="GO" id="GO:0006654">
    <property type="term" value="P:phosphatidic acid biosynthetic process"/>
    <property type="evidence" value="ECO:0007669"/>
    <property type="project" value="TreeGrafter"/>
</dbReference>
<keyword evidence="3 5" id="KW-0012">Acyltransferase</keyword>
<dbReference type="RefSeq" id="WP_126979030.1">
    <property type="nucleotide sequence ID" value="NZ_CAWUGC010000017.1"/>
</dbReference>
<feature type="domain" description="Phospholipid/glycerol acyltransferase" evidence="4">
    <location>
        <begin position="35"/>
        <end position="156"/>
    </location>
</feature>